<evidence type="ECO:0000313" key="5">
    <source>
        <dbReference type="EMBL" id="GFO12448.1"/>
    </source>
</evidence>
<dbReference type="PANTHER" id="PTHR46688">
    <property type="entry name" value="ADP-RIBOSYLATION FACTOR-LIKE PROTEIN 16"/>
    <property type="match status" value="1"/>
</dbReference>
<dbReference type="Pfam" id="PF00025">
    <property type="entry name" value="Arf"/>
    <property type="match status" value="1"/>
</dbReference>
<evidence type="ECO:0000256" key="3">
    <source>
        <dbReference type="PIRSR" id="PIRSR606689-1"/>
    </source>
</evidence>
<keyword evidence="4" id="KW-0479">Metal-binding</keyword>
<dbReference type="GO" id="GO:0046872">
    <property type="term" value="F:metal ion binding"/>
    <property type="evidence" value="ECO:0007669"/>
    <property type="project" value="UniProtKB-KW"/>
</dbReference>
<keyword evidence="6" id="KW-1185">Reference proteome</keyword>
<name>A0AAV4B140_9GAST</name>
<evidence type="ECO:0000256" key="1">
    <source>
        <dbReference type="ARBA" id="ARBA00022741"/>
    </source>
</evidence>
<dbReference type="EMBL" id="BLXT01004423">
    <property type="protein sequence ID" value="GFO12448.1"/>
    <property type="molecule type" value="Genomic_DNA"/>
</dbReference>
<accession>A0AAV4B140</accession>
<evidence type="ECO:0000313" key="6">
    <source>
        <dbReference type="Proteomes" id="UP000735302"/>
    </source>
</evidence>
<protein>
    <submittedName>
        <fullName evidence="5">ADP-ribosylation factor-like 16</fullName>
    </submittedName>
</protein>
<dbReference type="GO" id="GO:0003924">
    <property type="term" value="F:GTPase activity"/>
    <property type="evidence" value="ECO:0007669"/>
    <property type="project" value="InterPro"/>
</dbReference>
<reference evidence="5 6" key="1">
    <citation type="journal article" date="2021" name="Elife">
        <title>Chloroplast acquisition without the gene transfer in kleptoplastic sea slugs, Plakobranchus ocellatus.</title>
        <authorList>
            <person name="Maeda T."/>
            <person name="Takahashi S."/>
            <person name="Yoshida T."/>
            <person name="Shimamura S."/>
            <person name="Takaki Y."/>
            <person name="Nagai Y."/>
            <person name="Toyoda A."/>
            <person name="Suzuki Y."/>
            <person name="Arimoto A."/>
            <person name="Ishii H."/>
            <person name="Satoh N."/>
            <person name="Nishiyama T."/>
            <person name="Hasebe M."/>
            <person name="Maruyama T."/>
            <person name="Minagawa J."/>
            <person name="Obokata J."/>
            <person name="Shigenobu S."/>
        </authorList>
    </citation>
    <scope>NUCLEOTIDE SEQUENCE [LARGE SCALE GENOMIC DNA]</scope>
</reference>
<dbReference type="Gene3D" id="3.40.50.300">
    <property type="entry name" value="P-loop containing nucleotide triphosphate hydrolases"/>
    <property type="match status" value="1"/>
</dbReference>
<dbReference type="Proteomes" id="UP000735302">
    <property type="component" value="Unassembled WGS sequence"/>
</dbReference>
<dbReference type="SMART" id="SM00177">
    <property type="entry name" value="ARF"/>
    <property type="match status" value="1"/>
</dbReference>
<feature type="binding site" evidence="3">
    <location>
        <position position="133"/>
    </location>
    <ligand>
        <name>GTP</name>
        <dbReference type="ChEBI" id="CHEBI:37565"/>
    </ligand>
</feature>
<proteinExistence type="predicted"/>
<dbReference type="PANTHER" id="PTHR46688:SF1">
    <property type="entry name" value="ADP-RIBOSYLATION FACTOR-LIKE PROTEIN 16"/>
    <property type="match status" value="1"/>
</dbReference>
<dbReference type="SUPFAM" id="SSF52540">
    <property type="entry name" value="P-loop containing nucleoside triphosphate hydrolases"/>
    <property type="match status" value="1"/>
</dbReference>
<feature type="binding site" evidence="3">
    <location>
        <begin position="187"/>
        <end position="190"/>
    </location>
    <ligand>
        <name>GTP</name>
        <dbReference type="ChEBI" id="CHEBI:37565"/>
    </ligand>
</feature>
<keyword evidence="1 3" id="KW-0547">Nucleotide-binding</keyword>
<evidence type="ECO:0000256" key="4">
    <source>
        <dbReference type="PIRSR" id="PIRSR606689-2"/>
    </source>
</evidence>
<sequence length="247" mass="27425">MGHAIILISWWKPPFYLKVGTGDWSRIYFTIIGGNCTSHLLPYLGTPALPPQNFVQELDSPCCYVSSDNFPAIEQFILVLGGDGTILGAHAGTAPYPFSVKDEIPATIPTVGTNLMTVMTLKKVEVTVREMGGAMGPIWHNYYNDSHAIMFMIDMSRHTQVAISCVQLMTLLSHPATQNSTILVLLNKTDIQSGMNWPEMQSVMRLDQVTKHANQNISMLEISAKTGHNLEKVTKWLYQQNKLVEGS</sequence>
<dbReference type="InterPro" id="IPR027417">
    <property type="entry name" value="P-loop_NTPase"/>
</dbReference>
<comment type="caution">
    <text evidence="5">The sequence shown here is derived from an EMBL/GenBank/DDBJ whole genome shotgun (WGS) entry which is preliminary data.</text>
</comment>
<feature type="binding site" evidence="4">
    <location>
        <position position="110"/>
    </location>
    <ligand>
        <name>Mg(2+)</name>
        <dbReference type="ChEBI" id="CHEBI:18420"/>
    </ligand>
</feature>
<dbReference type="PROSITE" id="PS51417">
    <property type="entry name" value="ARF"/>
    <property type="match status" value="1"/>
</dbReference>
<dbReference type="GO" id="GO:0005525">
    <property type="term" value="F:GTP binding"/>
    <property type="evidence" value="ECO:0007669"/>
    <property type="project" value="UniProtKB-KW"/>
</dbReference>
<gene>
    <name evidence="5" type="ORF">PoB_003895300</name>
</gene>
<dbReference type="AlphaFoldDB" id="A0AAV4B140"/>
<keyword evidence="2 3" id="KW-0342">GTP-binding</keyword>
<evidence type="ECO:0000256" key="2">
    <source>
        <dbReference type="ARBA" id="ARBA00023134"/>
    </source>
</evidence>
<keyword evidence="4" id="KW-0460">Magnesium</keyword>
<dbReference type="InterPro" id="IPR006689">
    <property type="entry name" value="Small_GTPase_ARF/SAR"/>
</dbReference>
<organism evidence="5 6">
    <name type="scientific">Plakobranchus ocellatus</name>
    <dbReference type="NCBI Taxonomy" id="259542"/>
    <lineage>
        <taxon>Eukaryota</taxon>
        <taxon>Metazoa</taxon>
        <taxon>Spiralia</taxon>
        <taxon>Lophotrochozoa</taxon>
        <taxon>Mollusca</taxon>
        <taxon>Gastropoda</taxon>
        <taxon>Heterobranchia</taxon>
        <taxon>Euthyneura</taxon>
        <taxon>Panpulmonata</taxon>
        <taxon>Sacoglossa</taxon>
        <taxon>Placobranchoidea</taxon>
        <taxon>Plakobranchidae</taxon>
        <taxon>Plakobranchus</taxon>
    </lineage>
</organism>